<evidence type="ECO:0000313" key="3">
    <source>
        <dbReference type="EMBL" id="MCR4451054.1"/>
    </source>
</evidence>
<dbReference type="InterPro" id="IPR004919">
    <property type="entry name" value="GmrSD_N"/>
</dbReference>
<proteinExistence type="predicted"/>
<feature type="domain" description="GmrSD restriction endonucleases N-terminal" evidence="1">
    <location>
        <begin position="12"/>
        <end position="216"/>
    </location>
</feature>
<dbReference type="InterPro" id="IPR011089">
    <property type="entry name" value="GmrSD_C"/>
</dbReference>
<dbReference type="EMBL" id="JANLFC010000100">
    <property type="protein sequence ID" value="MCR4451054.1"/>
    <property type="molecule type" value="Genomic_DNA"/>
</dbReference>
<dbReference type="RefSeq" id="WP_257726152.1">
    <property type="nucleotide sequence ID" value="NZ_JANLFC010000100.1"/>
</dbReference>
<comment type="caution">
    <text evidence="3">The sequence shown here is derived from an EMBL/GenBank/DDBJ whole genome shotgun (WGS) entry which is preliminary data.</text>
</comment>
<dbReference type="GO" id="GO:0004519">
    <property type="term" value="F:endonuclease activity"/>
    <property type="evidence" value="ECO:0007669"/>
    <property type="project" value="UniProtKB-KW"/>
</dbReference>
<dbReference type="AlphaFoldDB" id="A0AAW5MJI3"/>
<name>A0AAW5MJI3_AERVE</name>
<evidence type="ECO:0000313" key="4">
    <source>
        <dbReference type="Proteomes" id="UP001204061"/>
    </source>
</evidence>
<evidence type="ECO:0000259" key="1">
    <source>
        <dbReference type="Pfam" id="PF03235"/>
    </source>
</evidence>
<evidence type="ECO:0000259" key="2">
    <source>
        <dbReference type="Pfam" id="PF07510"/>
    </source>
</evidence>
<keyword evidence="3" id="KW-0540">Nuclease</keyword>
<dbReference type="Proteomes" id="UP001204061">
    <property type="component" value="Unassembled WGS sequence"/>
</dbReference>
<keyword evidence="3" id="KW-0378">Hydrolase</keyword>
<dbReference type="Pfam" id="PF03235">
    <property type="entry name" value="GmrSD_N"/>
    <property type="match status" value="1"/>
</dbReference>
<organism evidence="3 4">
    <name type="scientific">Aeromonas veronii</name>
    <dbReference type="NCBI Taxonomy" id="654"/>
    <lineage>
        <taxon>Bacteria</taxon>
        <taxon>Pseudomonadati</taxon>
        <taxon>Pseudomonadota</taxon>
        <taxon>Gammaproteobacteria</taxon>
        <taxon>Aeromonadales</taxon>
        <taxon>Aeromonadaceae</taxon>
        <taxon>Aeromonas</taxon>
    </lineage>
</organism>
<gene>
    <name evidence="3" type="ORF">NS965_21955</name>
</gene>
<protein>
    <submittedName>
        <fullName evidence="3">DUF262 domain-containing HNH endonuclease family protein</fullName>
    </submittedName>
</protein>
<sequence>MSDVGVRPFSIRALLEDSARYLVPMYQRNYAWGEGEITQLLQDVLDYQGKRNSKDQYQPYYIGTLVVFARDDSSFEVIDGQQRFTTLSLLANWLKHHAKDAVDMSWYRAINLAFESRPISSHTFERLWQGVSPHQLVGDGVNEGLVKGFKLIGEKLPELLRQKGLELCDFCNYLFDHVQITRVEVPEHTDLNHYFEAMNNRGEQLEKHEVIKARLMATLNKIPEDETRRQSLHVLTRVWDACANMERYIQYGFTPEERHRLFGEKDWGQFVPQDFAHLLDLLAPSYCPPSADKSDDDVIDASQGRTLLAILQDDKLDGEQKVEEESAGSERFNSVINFSNFLLHVLRLVSRDPMNTEGVPLDDKQLVDQFELRVIGQTDPVAAVQRFIYGLLKSKYLFDHFIIKREFYDRKDGWSLKRLRGYSKGDTQKIYTVGYLNTFDENEGGFDGVNRRILMLLSAFHVSTPTQVYKHWLNGALRYLFDNCHPEQPVEAGAYLSYLEEQARRFVFQRFLAPGEGASYYQMLYLDNALLPAINVDESWHEVIKTRLRFGHIENNFVFNFLDYLLWVTNRNQDKDRDMELYRRFEFTFRSSVEHFSPQHPMDGYKLVEQSALHSFGNLCLISHSKNSRLSNFQPQQKQEHFEASLANNQIDSLKLLAMVRLMKEKGRWQETEIAEHQEQMLAVLAAEAAKMREQS</sequence>
<dbReference type="PANTHER" id="PTHR35149">
    <property type="entry name" value="SLL5132 PROTEIN"/>
    <property type="match status" value="1"/>
</dbReference>
<accession>A0AAW5MJI3</accession>
<dbReference type="PANTHER" id="PTHR35149:SF1">
    <property type="entry name" value="DUF5655 DOMAIN-CONTAINING PROTEIN"/>
    <property type="match status" value="1"/>
</dbReference>
<feature type="domain" description="GmrSD restriction endonucleases C-terminal" evidence="2">
    <location>
        <begin position="562"/>
        <end position="683"/>
    </location>
</feature>
<dbReference type="Pfam" id="PF07510">
    <property type="entry name" value="GmrSD_C"/>
    <property type="match status" value="1"/>
</dbReference>
<reference evidence="3" key="1">
    <citation type="submission" date="2022-08" db="EMBL/GenBank/DDBJ databases">
        <title>A global survey of hypervirulent Aeromonas hydrophila identified this emerging pathogen in farmed fish in the lower Mekong River basin.</title>
        <authorList>
            <person name="Xu T."/>
            <person name="Rasmussen-Ivey C.R."/>
            <person name="Moen F.S."/>
            <person name="Fernandez Bravo A."/>
            <person name="Lamy B."/>
            <person name="Beaz-Hidalgo R."/>
            <person name="Khan C.D."/>
            <person name="Castro Escarpulli G."/>
            <person name="Yasin I.S.M."/>
            <person name="Figueras M.J."/>
            <person name="Azzam Sayuti M."/>
            <person name="Karim M.M."/>
            <person name="Alam K.M."/>
            <person name="Le T.T.T."/>
            <person name="Thao N.H.P."/>
            <person name="Addo S."/>
            <person name="Duodu S."/>
            <person name="Ali S."/>
            <person name="Mey S."/>
            <person name="Somony T."/>
            <person name="Liles M.R."/>
        </authorList>
    </citation>
    <scope>NUCLEOTIDE SEQUENCE</scope>
    <source>
        <strain evidence="3">0.14</strain>
    </source>
</reference>
<keyword evidence="3" id="KW-0255">Endonuclease</keyword>